<keyword evidence="3" id="KW-1185">Reference proteome</keyword>
<reference evidence="2" key="1">
    <citation type="submission" date="2022-07" db="EMBL/GenBank/DDBJ databases">
        <authorList>
            <person name="Macas J."/>
            <person name="Novak P."/>
            <person name="Neumann P."/>
        </authorList>
    </citation>
    <scope>NUCLEOTIDE SEQUENCE</scope>
</reference>
<dbReference type="GO" id="GO:0003677">
    <property type="term" value="F:DNA binding"/>
    <property type="evidence" value="ECO:0007669"/>
    <property type="project" value="InterPro"/>
</dbReference>
<evidence type="ECO:0000259" key="1">
    <source>
        <dbReference type="Pfam" id="PF14372"/>
    </source>
</evidence>
<accession>A0AAV0BUT7</accession>
<organism evidence="2 3">
    <name type="scientific">Cuscuta epithymum</name>
    <dbReference type="NCBI Taxonomy" id="186058"/>
    <lineage>
        <taxon>Eukaryota</taxon>
        <taxon>Viridiplantae</taxon>
        <taxon>Streptophyta</taxon>
        <taxon>Embryophyta</taxon>
        <taxon>Tracheophyta</taxon>
        <taxon>Spermatophyta</taxon>
        <taxon>Magnoliopsida</taxon>
        <taxon>eudicotyledons</taxon>
        <taxon>Gunneridae</taxon>
        <taxon>Pentapetalae</taxon>
        <taxon>asterids</taxon>
        <taxon>lamiids</taxon>
        <taxon>Solanales</taxon>
        <taxon>Convolvulaceae</taxon>
        <taxon>Cuscuteae</taxon>
        <taxon>Cuscuta</taxon>
        <taxon>Cuscuta subgen. Cuscuta</taxon>
    </lineage>
</organism>
<gene>
    <name evidence="2" type="ORF">CEPIT_LOCUS139</name>
</gene>
<comment type="caution">
    <text evidence="2">The sequence shown here is derived from an EMBL/GenBank/DDBJ whole genome shotgun (WGS) entry which is preliminary data.</text>
</comment>
<evidence type="ECO:0000313" key="2">
    <source>
        <dbReference type="EMBL" id="CAH9050908.1"/>
    </source>
</evidence>
<feature type="domain" description="hAT-like transposase RNase-H fold" evidence="1">
    <location>
        <begin position="2"/>
        <end position="63"/>
    </location>
</feature>
<dbReference type="Pfam" id="PF14372">
    <property type="entry name" value="hAT-like_RNase-H"/>
    <property type="match status" value="1"/>
</dbReference>
<dbReference type="Proteomes" id="UP001152523">
    <property type="component" value="Unassembled WGS sequence"/>
</dbReference>
<dbReference type="InterPro" id="IPR025525">
    <property type="entry name" value="hAT-like_transposase_RNase-H"/>
</dbReference>
<protein>
    <recommendedName>
        <fullName evidence="1">hAT-like transposase RNase-H fold domain-containing protein</fullName>
    </recommendedName>
</protein>
<proteinExistence type="predicted"/>
<sequence length="87" mass="9777">MKSDRPSTSTMGTTMKSKLDKYWGDPEKMNFLIFFANVLDPRDKFEYLPFQLNALYTEKKDLINGTCAATENASGSSVDPSPLTLMD</sequence>
<dbReference type="EMBL" id="CAMAPF010000003">
    <property type="protein sequence ID" value="CAH9050908.1"/>
    <property type="molecule type" value="Genomic_DNA"/>
</dbReference>
<evidence type="ECO:0000313" key="3">
    <source>
        <dbReference type="Proteomes" id="UP001152523"/>
    </source>
</evidence>
<name>A0AAV0BUT7_9ASTE</name>
<dbReference type="AlphaFoldDB" id="A0AAV0BUT7"/>